<dbReference type="RefSeq" id="WP_144124665.1">
    <property type="nucleotide sequence ID" value="NZ_CABHNI010000032.1"/>
</dbReference>
<feature type="compositionally biased region" description="Polar residues" evidence="1">
    <location>
        <begin position="576"/>
        <end position="593"/>
    </location>
</feature>
<organism evidence="3 4">
    <name type="scientific">Dorea formicigenerans</name>
    <dbReference type="NCBI Taxonomy" id="39486"/>
    <lineage>
        <taxon>Bacteria</taxon>
        <taxon>Bacillati</taxon>
        <taxon>Bacillota</taxon>
        <taxon>Clostridia</taxon>
        <taxon>Lachnospirales</taxon>
        <taxon>Lachnospiraceae</taxon>
        <taxon>Dorea</taxon>
    </lineage>
</organism>
<dbReference type="Proteomes" id="UP000358366">
    <property type="component" value="Unassembled WGS sequence"/>
</dbReference>
<keyword evidence="2" id="KW-0472">Membrane</keyword>
<sequence>MGWLLELLVEGIREMLSQFVIDMMTLVTDMFTELLSCDLSLFEELFSVVGDLYTNVMLPMGIALLLLICVWQLFKSMFGKAGVASEDPIELVCRTGISLFFIVVAKPLVDYILTVAGTPYQWIAGTDIEVSSFSEYVSALEGLTGGLGIDSLNIAVLMLIMQFVVAWNYFKMLFVIAERYVLLGVFSYTAPLAFGTGGSKATNNILASWAKMFGGQIILILLNSWCLKMFLSGYGNLNASSYGFTKFFVATLCLVGFCKVTFKLDSYLSSLGVNLGRPTTGIGALGLMMAAGRVLSHVGRGSGDSAGASDHAGNSHVSTDGAGMTDAAPGPIPMGFGSDGDAMRMEGENDFDSATVDEAVDMETDGNDFDSMDKEQGGVLQEMGMMPENTFADEEGMTDMNGFSDGTDFDSGELSENAADGLVEGTDGLVESADSTDMDTVLTGDGSMVSDFGDYPVEEDEAEMGDSIEPEMELDGNAIGSAGGEDIGIGSGMDTSGGESPLSGGNQLSGKQVSGQSGGIISEIGGDGGVMLPDSFDAGGQDYTTEGRSLHTNDGLDRENRGYQSEGYHDFDGPIHQNTSSTMDTDHSLNGLNTEEVRSQDRRNGAETRKSWEVPKSREELNQRNQKNHRRNEDDFLT</sequence>
<feature type="region of interest" description="Disordered" evidence="1">
    <location>
        <begin position="483"/>
        <end position="638"/>
    </location>
</feature>
<feature type="compositionally biased region" description="Low complexity" evidence="1">
    <location>
        <begin position="508"/>
        <end position="524"/>
    </location>
</feature>
<feature type="transmembrane region" description="Helical" evidence="2">
    <location>
        <begin position="52"/>
        <end position="71"/>
    </location>
</feature>
<feature type="compositionally biased region" description="Polar residues" evidence="1">
    <location>
        <begin position="493"/>
        <end position="506"/>
    </location>
</feature>
<feature type="region of interest" description="Disordered" evidence="1">
    <location>
        <begin position="301"/>
        <end position="323"/>
    </location>
</feature>
<proteinExistence type="predicted"/>
<name>A0A564TV06_9FIRM</name>
<feature type="compositionally biased region" description="Basic and acidic residues" evidence="1">
    <location>
        <begin position="548"/>
        <end position="573"/>
    </location>
</feature>
<dbReference type="EMBL" id="CABHNI010000032">
    <property type="protein sequence ID" value="VUX11098.1"/>
    <property type="molecule type" value="Genomic_DNA"/>
</dbReference>
<gene>
    <name evidence="3" type="ORF">DFSSTS7063_01854</name>
</gene>
<feature type="compositionally biased region" description="Basic and acidic residues" evidence="1">
    <location>
        <begin position="595"/>
        <end position="622"/>
    </location>
</feature>
<feature type="transmembrane region" description="Helical" evidence="2">
    <location>
        <begin position="213"/>
        <end position="231"/>
    </location>
</feature>
<feature type="transmembrane region" description="Helical" evidence="2">
    <location>
        <begin position="182"/>
        <end position="201"/>
    </location>
</feature>
<reference evidence="3 4" key="1">
    <citation type="submission" date="2019-07" db="EMBL/GenBank/DDBJ databases">
        <authorList>
            <person name="Hibberd C M."/>
            <person name="Gehrig L. J."/>
            <person name="Chang H.-W."/>
            <person name="Venkatesh S."/>
        </authorList>
    </citation>
    <scope>NUCLEOTIDE SEQUENCE [LARGE SCALE GENOMIC DNA]</scope>
    <source>
        <strain evidence="3">Dorea_formicigenerans_SSTS_Bg7063</strain>
    </source>
</reference>
<feature type="compositionally biased region" description="Low complexity" evidence="1">
    <location>
        <begin position="303"/>
        <end position="316"/>
    </location>
</feature>
<dbReference type="AlphaFoldDB" id="A0A564TV06"/>
<evidence type="ECO:0000313" key="4">
    <source>
        <dbReference type="Proteomes" id="UP000358366"/>
    </source>
</evidence>
<feature type="transmembrane region" description="Helical" evidence="2">
    <location>
        <begin position="152"/>
        <end position="170"/>
    </location>
</feature>
<evidence type="ECO:0000256" key="1">
    <source>
        <dbReference type="SAM" id="MobiDB-lite"/>
    </source>
</evidence>
<accession>A0A564TV06</accession>
<evidence type="ECO:0000313" key="3">
    <source>
        <dbReference type="EMBL" id="VUX11098.1"/>
    </source>
</evidence>
<feature type="transmembrane region" description="Helical" evidence="2">
    <location>
        <begin position="243"/>
        <end position="262"/>
    </location>
</feature>
<evidence type="ECO:0000256" key="2">
    <source>
        <dbReference type="SAM" id="Phobius"/>
    </source>
</evidence>
<feature type="transmembrane region" description="Helical" evidence="2">
    <location>
        <begin position="91"/>
        <end position="109"/>
    </location>
</feature>
<keyword evidence="2" id="KW-0812">Transmembrane</keyword>
<keyword evidence="2" id="KW-1133">Transmembrane helix</keyword>
<protein>
    <submittedName>
        <fullName evidence="3">Uncharacterized protein</fullName>
    </submittedName>
</protein>